<accession>A0A2H9T4E3</accession>
<sequence length="508" mass="58056">MSMCCYFFYVRKKFFCLILLLSSVSLSVNAVYPVFSDAIEKNAVAVNDKYFYIQLFQNVNEGLCYLGQEYVLLGAEARAVTQVYASMASMLKGFESADYFRNKYKKENQFFIEKMEDVLERLTTLGDIREAFIDDNSRVKIIDRAIYLQLPDPKLIRVASDDQEDSSSDNDETLVKSAANVKELKSTQQEAEDVCSFNSIESPFNWRLLQQQLIENKKCEGLPFCLMAESKIFLASEDRDEGFENDELIEVTACDDPPEYDDPPEIEQHSEKNESFRVAIKVDDESCQQMPVISEGEKPLAPHWVQQMPEISHDSIVYGHAINVFFPRDSDFSSEYKYIGSKILLDKMCGSDVYTSSDERVCITLKKGEEETLEVLFRCVPKTSETVGYDRLDSGLGSMDDAFDNLSEDHMAKVMQSVSHLISSLTPEQIIQTFEDNYCPGWSSDNRPISAKEILLCFNHSKEESSEDKAISEKECRKSQTPLVLCRLFSMDYDKPVPPFKTELKEEL</sequence>
<dbReference type="AlphaFoldDB" id="A0A2H9T4E3"/>
<dbReference type="EMBL" id="NSIT01000272">
    <property type="protein sequence ID" value="PJE78079.1"/>
    <property type="molecule type" value="Genomic_DNA"/>
</dbReference>
<gene>
    <name evidence="1" type="ORF">CI610_02990</name>
</gene>
<comment type="caution">
    <text evidence="1">The sequence shown here is derived from an EMBL/GenBank/DDBJ whole genome shotgun (WGS) entry which is preliminary data.</text>
</comment>
<protein>
    <submittedName>
        <fullName evidence="1">Uncharacterized protein</fullName>
    </submittedName>
</protein>
<proteinExistence type="predicted"/>
<reference evidence="1" key="1">
    <citation type="journal article" date="2017" name="Appl. Environ. Microbiol.">
        <title>Molecular characterization of an Endozoicomonas-like organism causing infection in king scallop Pecten maximus L.</title>
        <authorList>
            <person name="Cano I."/>
            <person name="van Aerle R."/>
            <person name="Ross S."/>
            <person name="Verner-Jeffreys D.W."/>
            <person name="Paley R.K."/>
            <person name="Rimmer G."/>
            <person name="Ryder D."/>
            <person name="Hooper P."/>
            <person name="Stone D."/>
            <person name="Feist S.W."/>
        </authorList>
    </citation>
    <scope>NUCLEOTIDE SEQUENCE</scope>
</reference>
<organism evidence="1">
    <name type="scientific">invertebrate metagenome</name>
    <dbReference type="NCBI Taxonomy" id="1711999"/>
    <lineage>
        <taxon>unclassified sequences</taxon>
        <taxon>metagenomes</taxon>
        <taxon>organismal metagenomes</taxon>
    </lineage>
</organism>
<evidence type="ECO:0000313" key="1">
    <source>
        <dbReference type="EMBL" id="PJE78079.1"/>
    </source>
</evidence>
<name>A0A2H9T4E3_9ZZZZ</name>